<dbReference type="Proteomes" id="UP001341840">
    <property type="component" value="Unassembled WGS sequence"/>
</dbReference>
<feature type="compositionally biased region" description="Low complexity" evidence="1">
    <location>
        <begin position="85"/>
        <end position="95"/>
    </location>
</feature>
<protein>
    <submittedName>
        <fullName evidence="2">Uncharacterized protein</fullName>
    </submittedName>
</protein>
<comment type="caution">
    <text evidence="2">The sequence shown here is derived from an EMBL/GenBank/DDBJ whole genome shotgun (WGS) entry which is preliminary data.</text>
</comment>
<organism evidence="2 3">
    <name type="scientific">Stylosanthes scabra</name>
    <dbReference type="NCBI Taxonomy" id="79078"/>
    <lineage>
        <taxon>Eukaryota</taxon>
        <taxon>Viridiplantae</taxon>
        <taxon>Streptophyta</taxon>
        <taxon>Embryophyta</taxon>
        <taxon>Tracheophyta</taxon>
        <taxon>Spermatophyta</taxon>
        <taxon>Magnoliopsida</taxon>
        <taxon>eudicotyledons</taxon>
        <taxon>Gunneridae</taxon>
        <taxon>Pentapetalae</taxon>
        <taxon>rosids</taxon>
        <taxon>fabids</taxon>
        <taxon>Fabales</taxon>
        <taxon>Fabaceae</taxon>
        <taxon>Papilionoideae</taxon>
        <taxon>50 kb inversion clade</taxon>
        <taxon>dalbergioids sensu lato</taxon>
        <taxon>Dalbergieae</taxon>
        <taxon>Pterocarpus clade</taxon>
        <taxon>Stylosanthes</taxon>
    </lineage>
</organism>
<reference evidence="2 3" key="1">
    <citation type="journal article" date="2023" name="Plants (Basel)">
        <title>Bridging the Gap: Combining Genomics and Transcriptomics Approaches to Understand Stylosanthes scabra, an Orphan Legume from the Brazilian Caatinga.</title>
        <authorList>
            <person name="Ferreira-Neto J.R.C."/>
            <person name="da Silva M.D."/>
            <person name="Binneck E."/>
            <person name="de Melo N.F."/>
            <person name="da Silva R.H."/>
            <person name="de Melo A.L.T.M."/>
            <person name="Pandolfi V."/>
            <person name="Bustamante F.O."/>
            <person name="Brasileiro-Vidal A.C."/>
            <person name="Benko-Iseppon A.M."/>
        </authorList>
    </citation>
    <scope>NUCLEOTIDE SEQUENCE [LARGE SCALE GENOMIC DNA]</scope>
    <source>
        <tissue evidence="2">Leaves</tissue>
    </source>
</reference>
<feature type="region of interest" description="Disordered" evidence="1">
    <location>
        <begin position="67"/>
        <end position="95"/>
    </location>
</feature>
<evidence type="ECO:0000313" key="2">
    <source>
        <dbReference type="EMBL" id="MED6161626.1"/>
    </source>
</evidence>
<name>A0ABU6UK78_9FABA</name>
<proteinExistence type="predicted"/>
<accession>A0ABU6UK78</accession>
<evidence type="ECO:0000313" key="3">
    <source>
        <dbReference type="Proteomes" id="UP001341840"/>
    </source>
</evidence>
<gene>
    <name evidence="2" type="ORF">PIB30_062548</name>
</gene>
<evidence type="ECO:0000256" key="1">
    <source>
        <dbReference type="SAM" id="MobiDB-lite"/>
    </source>
</evidence>
<keyword evidence="3" id="KW-1185">Reference proteome</keyword>
<sequence>MGGVVIYYEYEKGEKFKNYHPKVDAELGTFKIRRYHFDYESFVHPLHIVRFDPNRSYEVPIEALMTNRPLSSSGNGNGSAQSMPTSTLSQSQLRSSTIPSSFKVLDKPLQQEHLNLTPHGILITND</sequence>
<dbReference type="EMBL" id="JASCZI010121411">
    <property type="protein sequence ID" value="MED6161626.1"/>
    <property type="molecule type" value="Genomic_DNA"/>
</dbReference>